<dbReference type="VEuPathDB" id="GiardiaDB:QR46_2212"/>
<proteinExistence type="predicted"/>
<gene>
    <name evidence="1" type="ORF">GSB_152213</name>
</gene>
<reference evidence="1 2" key="2">
    <citation type="journal article" date="2013" name="Genome Biol. Evol.">
        <title>Genome sequencing of Giardia lamblia genotypes A2 and B isolates (DH and GS) and comparative analysis with the genomes of genotypes A1 and E (WB and Pig).</title>
        <authorList>
            <person name="Adam R.D."/>
            <person name="Dahlstrom E.W."/>
            <person name="Martens C.A."/>
            <person name="Bruno D.P."/>
            <person name="Barbian K.D."/>
            <person name="Ricklefs S.M."/>
            <person name="Hernandez M.M."/>
            <person name="Narla N.P."/>
            <person name="Patel R.B."/>
            <person name="Porcella S.F."/>
            <person name="Nash T.E."/>
        </authorList>
    </citation>
    <scope>NUCLEOTIDE SEQUENCE [LARGE SCALE GENOMIC DNA]</scope>
    <source>
        <strain evidence="1 2">GS</strain>
    </source>
</reference>
<protein>
    <submittedName>
        <fullName evidence="1">Uncharacterized protein</fullName>
    </submittedName>
</protein>
<evidence type="ECO:0000313" key="1">
    <source>
        <dbReference type="EMBL" id="ESU40476.1"/>
    </source>
</evidence>
<sequence>MLQAAHVDGYLADRCHISGSGLTDSEFAAPADQKNWMDQVPYLSKMPSSPLKTAYNDEDYGLCIDEEEDPLLSARLVCEPWQI</sequence>
<accession>V6TP25</accession>
<name>V6TP25_GIAIN</name>
<reference evidence="2" key="1">
    <citation type="submission" date="2012-02" db="EMBL/GenBank/DDBJ databases">
        <title>Genome sequencing of Giardia lamblia Genotypes A2 and B isolates (DH and GS) and comparative analysis with the genomes of Genotypes A1 and E (WB and Pig).</title>
        <authorList>
            <person name="Adam R."/>
            <person name="Dahlstrom E."/>
            <person name="Martens C."/>
            <person name="Bruno D."/>
            <person name="Barbian K."/>
            <person name="Porcella S.F."/>
            <person name="Nash T."/>
        </authorList>
    </citation>
    <scope>NUCLEOTIDE SEQUENCE</scope>
    <source>
        <strain evidence="2">GS</strain>
    </source>
</reference>
<evidence type="ECO:0000313" key="2">
    <source>
        <dbReference type="Proteomes" id="UP000018040"/>
    </source>
</evidence>
<dbReference type="EMBL" id="AHHH01000219">
    <property type="protein sequence ID" value="ESU40476.1"/>
    <property type="molecule type" value="Genomic_DNA"/>
</dbReference>
<organism evidence="1 2">
    <name type="scientific">Giardia intestinalis</name>
    <name type="common">Giardia lamblia</name>
    <dbReference type="NCBI Taxonomy" id="5741"/>
    <lineage>
        <taxon>Eukaryota</taxon>
        <taxon>Metamonada</taxon>
        <taxon>Diplomonadida</taxon>
        <taxon>Hexamitidae</taxon>
        <taxon>Giardiinae</taxon>
        <taxon>Giardia</taxon>
    </lineage>
</organism>
<comment type="caution">
    <text evidence="1">The sequence shown here is derived from an EMBL/GenBank/DDBJ whole genome shotgun (WGS) entry which is preliminary data.</text>
</comment>
<dbReference type="Proteomes" id="UP000018040">
    <property type="component" value="Unassembled WGS sequence"/>
</dbReference>
<dbReference type="AlphaFoldDB" id="V6TP25"/>